<organism evidence="1 2">
    <name type="scientific">Azobacteroides phage ProJPt-Bp1</name>
    <dbReference type="NCBI Taxonomy" id="1920526"/>
    <lineage>
        <taxon>Viruses</taxon>
        <taxon>Duplodnaviria</taxon>
        <taxon>Heunggongvirae</taxon>
        <taxon>Uroviricota</taxon>
        <taxon>Caudoviricetes</taxon>
        <taxon>Crassvirales</taxon>
        <taxon>Suoliviridae</taxon>
        <taxon>Dechshavirus</taxon>
        <taxon>Dechshavirus japanensis</taxon>
    </lineage>
</organism>
<accession>A0A1V1FGX2</accession>
<dbReference type="GeneID" id="65105563"/>
<protein>
    <submittedName>
        <fullName evidence="1">Uncharacterized protein</fullName>
    </submittedName>
</protein>
<dbReference type="EMBL" id="AP017903">
    <property type="protein sequence ID" value="BAX03411.1"/>
    <property type="molecule type" value="Genomic_DNA"/>
</dbReference>
<name>A0A1V1FGX2_9CAUD</name>
<dbReference type="Proteomes" id="UP000222295">
    <property type="component" value="Segment"/>
</dbReference>
<dbReference type="RefSeq" id="YP_010088134.1">
    <property type="nucleotide sequence ID" value="NC_055706.1"/>
</dbReference>
<keyword evidence="2" id="KW-1185">Reference proteome</keyword>
<proteinExistence type="predicted"/>
<dbReference type="KEGG" id="vg:65105563"/>
<reference evidence="1 2" key="1">
    <citation type="journal article" date="2017" name="Microbes Environ.">
        <title>Discovery and Complete Genome Sequence of a Bacteriophage from an Obligate Intracellular Symbiont of a Cellulolytic Protist in the Termite Gut.</title>
        <authorList>
            <person name="Pramono A.K."/>
            <person name="Kuwahara H."/>
            <person name="Itoh T."/>
            <person name="Toyoda A."/>
            <person name="Yamada A."/>
            <person name="Hongoh Y."/>
        </authorList>
    </citation>
    <scope>NUCLEOTIDE SEQUENCE [LARGE SCALE GENOMIC DNA]</scope>
    <source>
        <strain evidence="1">ProJPt-Bp1</strain>
    </source>
</reference>
<evidence type="ECO:0000313" key="2">
    <source>
        <dbReference type="Proteomes" id="UP000222295"/>
    </source>
</evidence>
<sequence length="206" mass="23869">MESIFSQLEITGVDIAGVEGLAEFLKERMNASRPVITEAMMPAILSKNNPKAYAMAILRKEMERNYKVHYTIKVPDKRAKLPHHSHRSSVSLVLSRVIFFLKEVLNFDKNDPRWGTVVYTVVKNGGTNYLDQLVNECGYDHDKDQGDHVRTEEVIMKVKNRLLREMNMPEEWTYDKVVTVDKDDNVMDDLVKEVEKEIEKINNEKV</sequence>
<evidence type="ECO:0000313" key="1">
    <source>
        <dbReference type="EMBL" id="BAX03411.1"/>
    </source>
</evidence>